<evidence type="ECO:0000313" key="3">
    <source>
        <dbReference type="EMBL" id="BCI60594.1"/>
    </source>
</evidence>
<evidence type="ECO:0000256" key="1">
    <source>
        <dbReference type="SAM" id="MobiDB-lite"/>
    </source>
</evidence>
<proteinExistence type="predicted"/>
<dbReference type="SMART" id="SM00530">
    <property type="entry name" value="HTH_XRE"/>
    <property type="match status" value="1"/>
</dbReference>
<dbReference type="InterPro" id="IPR010982">
    <property type="entry name" value="Lambda_DNA-bd_dom_sf"/>
</dbReference>
<dbReference type="RefSeq" id="WP_215532780.1">
    <property type="nucleotide sequence ID" value="NZ_AP023321.1"/>
</dbReference>
<dbReference type="Proteomes" id="UP000593890">
    <property type="component" value="Chromosome"/>
</dbReference>
<accession>A0A7I8D7I7</accession>
<feature type="domain" description="HTH cro/C1-type" evidence="2">
    <location>
        <begin position="6"/>
        <end position="61"/>
    </location>
</feature>
<dbReference type="GO" id="GO:0003677">
    <property type="term" value="F:DNA binding"/>
    <property type="evidence" value="ECO:0007669"/>
    <property type="project" value="InterPro"/>
</dbReference>
<feature type="compositionally biased region" description="Basic and acidic residues" evidence="1">
    <location>
        <begin position="107"/>
        <end position="130"/>
    </location>
</feature>
<name>A0A7I8D7I7_9FIRM</name>
<dbReference type="AlphaFoldDB" id="A0A7I8D7I7"/>
<dbReference type="KEGG" id="sman:C12CBH8_12330"/>
<sequence>MGLEKITELRKAKGMTIEDLAIKSEIPISTIKKISAGITTNPNLDTVIALARALECKLDDFDDTSSVSMHMPSRDQEHIKKYQSLSETGKDNVDKYTDYILSNEATEQEKPQEDGKKGEKNCEVVSPREREDNADVVQVAVYDSDGKIVSYDLVTREVYEKLEELGFTVGQERELKVAQPTDSEVGLAIEDCLNQKDEQ</sequence>
<reference evidence="4" key="1">
    <citation type="submission" date="2020-07" db="EMBL/GenBank/DDBJ databases">
        <title>Complete genome sequencing of Clostridia bacterium strain 12CBH8.</title>
        <authorList>
            <person name="Sakamoto M."/>
            <person name="Murakami T."/>
            <person name="Mori H."/>
        </authorList>
    </citation>
    <scope>NUCLEOTIDE SEQUENCE [LARGE SCALE GENOMIC DNA]</scope>
    <source>
        <strain evidence="4">12CBH8</strain>
    </source>
</reference>
<dbReference type="InterPro" id="IPR001387">
    <property type="entry name" value="Cro/C1-type_HTH"/>
</dbReference>
<protein>
    <recommendedName>
        <fullName evidence="2">HTH cro/C1-type domain-containing protein</fullName>
    </recommendedName>
</protein>
<feature type="region of interest" description="Disordered" evidence="1">
    <location>
        <begin position="103"/>
        <end position="130"/>
    </location>
</feature>
<evidence type="ECO:0000259" key="2">
    <source>
        <dbReference type="PROSITE" id="PS50943"/>
    </source>
</evidence>
<evidence type="ECO:0000313" key="4">
    <source>
        <dbReference type="Proteomes" id="UP000593890"/>
    </source>
</evidence>
<dbReference type="EMBL" id="AP023321">
    <property type="protein sequence ID" value="BCI60594.1"/>
    <property type="molecule type" value="Genomic_DNA"/>
</dbReference>
<dbReference type="PROSITE" id="PS50943">
    <property type="entry name" value="HTH_CROC1"/>
    <property type="match status" value="1"/>
</dbReference>
<dbReference type="Pfam" id="PF01381">
    <property type="entry name" value="HTH_3"/>
    <property type="match status" value="1"/>
</dbReference>
<gene>
    <name evidence="3" type="ORF">C12CBH8_12330</name>
</gene>
<organism evidence="3 4">
    <name type="scientific">Solibaculum mannosilyticum</name>
    <dbReference type="NCBI Taxonomy" id="2780922"/>
    <lineage>
        <taxon>Bacteria</taxon>
        <taxon>Bacillati</taxon>
        <taxon>Bacillota</taxon>
        <taxon>Clostridia</taxon>
        <taxon>Eubacteriales</taxon>
        <taxon>Oscillospiraceae</taxon>
        <taxon>Solibaculum</taxon>
    </lineage>
</organism>
<dbReference type="SUPFAM" id="SSF47413">
    <property type="entry name" value="lambda repressor-like DNA-binding domains"/>
    <property type="match status" value="1"/>
</dbReference>
<dbReference type="CDD" id="cd00093">
    <property type="entry name" value="HTH_XRE"/>
    <property type="match status" value="1"/>
</dbReference>
<dbReference type="Gene3D" id="1.10.260.40">
    <property type="entry name" value="lambda repressor-like DNA-binding domains"/>
    <property type="match status" value="1"/>
</dbReference>
<keyword evidence="4" id="KW-1185">Reference proteome</keyword>